<evidence type="ECO:0000313" key="2">
    <source>
        <dbReference type="Proteomes" id="UP000060277"/>
    </source>
</evidence>
<proteinExistence type="predicted"/>
<organism evidence="1 2">
    <name type="scientific">Pandoraea norimbergensis</name>
    <dbReference type="NCBI Taxonomy" id="93219"/>
    <lineage>
        <taxon>Bacteria</taxon>
        <taxon>Pseudomonadati</taxon>
        <taxon>Pseudomonadota</taxon>
        <taxon>Betaproteobacteria</taxon>
        <taxon>Burkholderiales</taxon>
        <taxon>Burkholderiaceae</taxon>
        <taxon>Pandoraea</taxon>
    </lineage>
</organism>
<gene>
    <name evidence="1" type="ORF">AT302_16175</name>
</gene>
<dbReference type="Proteomes" id="UP000060277">
    <property type="component" value="Chromosome"/>
</dbReference>
<dbReference type="EMBL" id="CP013480">
    <property type="protein sequence ID" value="ALS61077.1"/>
    <property type="molecule type" value="Genomic_DNA"/>
</dbReference>
<reference evidence="2" key="1">
    <citation type="submission" date="2015-12" db="EMBL/GenBank/DDBJ databases">
        <title>Complete genome sequence of Pandoraea norimbergensis DSM 11628.</title>
        <authorList>
            <person name="Ee R."/>
            <person name="Lim Y.-L."/>
            <person name="Yong D."/>
            <person name="Yin W.-F."/>
            <person name="Chan K.-G."/>
        </authorList>
    </citation>
    <scope>NUCLEOTIDE SEQUENCE [LARGE SCALE GENOMIC DNA]</scope>
    <source>
        <strain evidence="2">DSM 11628</strain>
    </source>
</reference>
<protein>
    <submittedName>
        <fullName evidence="1">Uncharacterized protein</fullName>
    </submittedName>
</protein>
<accession>A0ABM5WKR3</accession>
<name>A0ABM5WKR3_9BURK</name>
<sequence length="102" mass="11184">MEQRATELVHAQVLGMLLAHMNHLDGRPDASFDIIKRAMIGEIARQVTAQGGAAAGQAEIRMLFNAAVMRAADSVFDVADIHNAAFFRRLQQRKVAEEPALD</sequence>
<keyword evidence="2" id="KW-1185">Reference proteome</keyword>
<evidence type="ECO:0000313" key="1">
    <source>
        <dbReference type="EMBL" id="ALS61077.1"/>
    </source>
</evidence>